<accession>A0ABT7A1S8</accession>
<evidence type="ECO:0000313" key="3">
    <source>
        <dbReference type="EMBL" id="MDJ1135269.1"/>
    </source>
</evidence>
<keyword evidence="4" id="KW-1185">Reference proteome</keyword>
<gene>
    <name evidence="3" type="ORF">NMN56_025555</name>
</gene>
<evidence type="ECO:0000313" key="4">
    <source>
        <dbReference type="Proteomes" id="UP001214441"/>
    </source>
</evidence>
<name>A0ABT7A1S8_9ACTN</name>
<dbReference type="RefSeq" id="WP_274040663.1">
    <property type="nucleotide sequence ID" value="NZ_JANCPR020000027.1"/>
</dbReference>
<feature type="region of interest" description="Disordered" evidence="1">
    <location>
        <begin position="26"/>
        <end position="49"/>
    </location>
</feature>
<feature type="compositionally biased region" description="Basic and acidic residues" evidence="1">
    <location>
        <begin position="112"/>
        <end position="145"/>
    </location>
</feature>
<feature type="domain" description="vWA-MoxR associated protein C-terminal" evidence="2">
    <location>
        <begin position="378"/>
        <end position="614"/>
    </location>
</feature>
<protein>
    <recommendedName>
        <fullName evidence="2">vWA-MoxR associated protein C-terminal domain-containing protein</fullName>
    </recommendedName>
</protein>
<organism evidence="3 4">
    <name type="scientific">Streptomyces iconiensis</name>
    <dbReference type="NCBI Taxonomy" id="1384038"/>
    <lineage>
        <taxon>Bacteria</taxon>
        <taxon>Bacillati</taxon>
        <taxon>Actinomycetota</taxon>
        <taxon>Actinomycetes</taxon>
        <taxon>Kitasatosporales</taxon>
        <taxon>Streptomycetaceae</taxon>
        <taxon>Streptomyces</taxon>
    </lineage>
</organism>
<proteinExistence type="predicted"/>
<reference evidence="3 4" key="1">
    <citation type="submission" date="2023-05" db="EMBL/GenBank/DDBJ databases">
        <title>Streptantibioticus silvisoli sp. nov., acidotolerant actinomycetes 1 from pine litter.</title>
        <authorList>
            <person name="Swiecimska M."/>
            <person name="Golinska P."/>
            <person name="Sangal V."/>
            <person name="Wachnowicz B."/>
            <person name="Goodfellow M."/>
        </authorList>
    </citation>
    <scope>NUCLEOTIDE SEQUENCE [LARGE SCALE GENOMIC DNA]</scope>
    <source>
        <strain evidence="3 4">DSM 42109</strain>
    </source>
</reference>
<sequence length="630" mass="68308">MTAPGAPRGTPPAPWSGRCEISGAHGHHGALLGPDVELPHGVSGGPVLDQETGAVTGVVKARRTGKDGGLAIATTALRAFASAVPVGGERGLGDDPYRALIRAHDRWHDPRQDGRYDTRYGARRDPLHGAGDMRRPHASGPDRRAVYGRPNGGVSWAVAQEALRKGRAADGPWATWTPKDHLTALALLSELPAPAHPATVESHIETVLGEEPLWWEPTAPRDWRDGHGWLYESAEGDEVAFLHYLFSVAADCAHTAPEPAAALTHWARERVQRVPPTHRALLERLAALAEEAALPEPGPGLGLGPGPGPRPGPDVADREYGAPDAEHAPCQGRTEPHAVAARAADTEDGGPVVAVELEPAHYPQGEGAARDPVRENARFYWRIWTWTGDPDSVRAWERLETGQGATRHELPQQLAQPLRAAFARVDTDRRRARLELAAPVEHFDIDVHLWRPGLVARGLRPDPEDRQFGVHRQVVLREVSRTGAPVDTWEKRWNAALDGTLEALPLRTRTDQLGEAPARAVPVVCRTGDCEAPTLREVVRAGYGLALWSGTDTRPHTCDSVPHCELSARASELVRGARRAAALPESLRVLRERISTGDTAANWAEDLTLLYDDPRRPLPGLTLTEPLDSP</sequence>
<evidence type="ECO:0000256" key="1">
    <source>
        <dbReference type="SAM" id="MobiDB-lite"/>
    </source>
</evidence>
<dbReference type="EMBL" id="JANCPR020000027">
    <property type="protein sequence ID" value="MDJ1135269.1"/>
    <property type="molecule type" value="Genomic_DNA"/>
</dbReference>
<evidence type="ECO:0000259" key="2">
    <source>
        <dbReference type="Pfam" id="PF20028"/>
    </source>
</evidence>
<dbReference type="Pfam" id="PF20028">
    <property type="entry name" value="VMAP-C"/>
    <property type="match status" value="1"/>
</dbReference>
<dbReference type="Proteomes" id="UP001214441">
    <property type="component" value="Unassembled WGS sequence"/>
</dbReference>
<feature type="compositionally biased region" description="Basic and acidic residues" evidence="1">
    <location>
        <begin position="315"/>
        <end position="327"/>
    </location>
</feature>
<feature type="region of interest" description="Disordered" evidence="1">
    <location>
        <begin position="112"/>
        <end position="149"/>
    </location>
</feature>
<comment type="caution">
    <text evidence="3">The sequence shown here is derived from an EMBL/GenBank/DDBJ whole genome shotgun (WGS) entry which is preliminary data.</text>
</comment>
<feature type="region of interest" description="Disordered" evidence="1">
    <location>
        <begin position="294"/>
        <end position="347"/>
    </location>
</feature>
<dbReference type="InterPro" id="IPR045450">
    <property type="entry name" value="VMAP_C"/>
</dbReference>